<evidence type="ECO:0000313" key="12">
    <source>
        <dbReference type="EMBL" id="EYE89763.1"/>
    </source>
</evidence>
<dbReference type="InterPro" id="IPR022398">
    <property type="entry name" value="Peptidase_S8_His-AS"/>
</dbReference>
<dbReference type="SUPFAM" id="SSF52025">
    <property type="entry name" value="PA domain"/>
    <property type="match status" value="1"/>
</dbReference>
<dbReference type="PROSITE" id="PS00137">
    <property type="entry name" value="SUBTILASE_HIS"/>
    <property type="match status" value="1"/>
</dbReference>
<dbReference type="Gene3D" id="2.60.40.1710">
    <property type="entry name" value="Subtilisin-like superfamily"/>
    <property type="match status" value="1"/>
</dbReference>
<dbReference type="GO" id="GO:0016020">
    <property type="term" value="C:membrane"/>
    <property type="evidence" value="ECO:0007669"/>
    <property type="project" value="InterPro"/>
</dbReference>
<evidence type="ECO:0000256" key="4">
    <source>
        <dbReference type="ARBA" id="ARBA00022729"/>
    </source>
</evidence>
<dbReference type="CDD" id="cd07475">
    <property type="entry name" value="Peptidases_S8_C5a_Peptidase"/>
    <property type="match status" value="1"/>
</dbReference>
<proteinExistence type="inferred from homology"/>
<dbReference type="Pfam" id="PF06280">
    <property type="entry name" value="fn3_5"/>
    <property type="match status" value="1"/>
</dbReference>
<dbReference type="EMBL" id="AZQP01000001">
    <property type="protein sequence ID" value="EYE89763.1"/>
    <property type="molecule type" value="Genomic_DNA"/>
</dbReference>
<comment type="similarity">
    <text evidence="1 9 10">Belongs to the peptidase S8 family.</text>
</comment>
<evidence type="ECO:0000256" key="6">
    <source>
        <dbReference type="ARBA" id="ARBA00022801"/>
    </source>
</evidence>
<reference evidence="12 13" key="1">
    <citation type="journal article" date="2014" name="Genome Announc.">
        <title>Draft Genome Sequence of Fervidicella metallireducens Strain AeBT, an Iron-Reducing Thermoanaerobe from the Great Artesian Basin.</title>
        <authorList>
            <person name="Patel B.K."/>
        </authorList>
    </citation>
    <scope>NUCLEOTIDE SEQUENCE [LARGE SCALE GENOMIC DNA]</scope>
    <source>
        <strain evidence="12 13">AeB</strain>
    </source>
</reference>
<dbReference type="CDD" id="cd02133">
    <property type="entry name" value="PA_C5a_like"/>
    <property type="match status" value="1"/>
</dbReference>
<evidence type="ECO:0000256" key="3">
    <source>
        <dbReference type="ARBA" id="ARBA00022670"/>
    </source>
</evidence>
<keyword evidence="3 9" id="KW-0645">Protease</keyword>
<evidence type="ECO:0000256" key="2">
    <source>
        <dbReference type="ARBA" id="ARBA00022525"/>
    </source>
</evidence>
<dbReference type="PANTHER" id="PTHR43399">
    <property type="entry name" value="SUBTILISIN-RELATED"/>
    <property type="match status" value="1"/>
</dbReference>
<feature type="active site" description="Charge relay system" evidence="8 9">
    <location>
        <position position="208"/>
    </location>
</feature>
<evidence type="ECO:0000259" key="11">
    <source>
        <dbReference type="SMART" id="SM00635"/>
    </source>
</evidence>
<keyword evidence="7 9" id="KW-0720">Serine protease</keyword>
<dbReference type="InterPro" id="IPR023827">
    <property type="entry name" value="Peptidase_S8_Asp-AS"/>
</dbReference>
<dbReference type="InterPro" id="IPR010259">
    <property type="entry name" value="S8pro/Inhibitor_I9"/>
</dbReference>
<dbReference type="InterPro" id="IPR003343">
    <property type="entry name" value="Big_2"/>
</dbReference>
<dbReference type="Gene3D" id="3.30.70.80">
    <property type="entry name" value="Peptidase S8 propeptide/proteinase inhibitor I9"/>
    <property type="match status" value="1"/>
</dbReference>
<dbReference type="Proteomes" id="UP000019681">
    <property type="component" value="Unassembled WGS sequence"/>
</dbReference>
<keyword evidence="6 9" id="KW-0378">Hydrolase</keyword>
<dbReference type="Gene3D" id="3.40.50.200">
    <property type="entry name" value="Peptidase S8/S53 domain"/>
    <property type="match status" value="1"/>
</dbReference>
<dbReference type="InterPro" id="IPR015500">
    <property type="entry name" value="Peptidase_S8_subtilisin-rel"/>
</dbReference>
<dbReference type="RefSeq" id="WP_051514767.1">
    <property type="nucleotide sequence ID" value="NZ_AZQP01000001.1"/>
</dbReference>
<feature type="active site" description="Charge relay system" evidence="8 9">
    <location>
        <position position="587"/>
    </location>
</feature>
<keyword evidence="5" id="KW-0677">Repeat</keyword>
<dbReference type="OrthoDB" id="9762689at2"/>
<sequence>MRNKKRFLSLFLTLVFIFSLFNVSVLKVKAESNTADKTQAIKNILQKSGKSLKDIDIKRALAQKYGQEINDDEGKNPLKNDINPEDYVRVIVQLKEKSTLEIAKEKHVSLDQAVKFEDTVKASQTDALRAVRKVGEIRHIYTNVINGFSATVKYSEINEIRNIPGVEKVTVANIYYPDMYTASKITNAEAVWEELGLKGEGTVVSIVDTGIDYTHKDMKLTDASKAKLNKEKVEALGGPGKFYTDKVPYGYNFADMNDIVIDRTDSMHGMHVGGIVAANGTIKGVAPEAQLLAMKVFSNNPENSGAYNDDIAAAIDDSVKHGADVINMSLGSTAGFVMPDDPEQLAIKNATEAGVVVVVSGGNSAYMTKDVYYPYAIDPDMGLVGSPGLYPDSLQVASSENTHIVCSALDYSDGTETGTMAYFTSDIDPVGVLKGEYELVDCGLGQPADFTGKDLSGKIALIQRGAITFVEKKLNAQAAGAIGAIVYNKTGDETYINMATDPSITIPAVFIKYSDGNKLKSLISSNVKISFKGKSESIVNPSTGKMSDFSSWGSTPGLGFKPEVTAPGGNIYSTVNNDKYEIMSGTSMAAPHTAGATALVVQYLKTQNLNLTGREFVNLAKKLLINSTVQIIDSAVALPYSVRKQGAGLIKVDKAIKTKAYVTDDSGSATIELKEIGNTKTFKLVITNFGQEDLTFNVKDKYGVMTNYISKSGFMYPNTAKIAGASLTFDKTEVTVRDKAEINVTLNLPENTRKNIFVEGFITLESKDGKNPDLTIPYMGFYGKWSGQEGPRMFDAPSWDGETFYGLTTLLDSNTRYLGLESWDEVNDVPVINPDLISISPDGDGYFDDVMPLISFMRNAKEFKIQVTDKDGNVLRDVAYEQNIRKDYTDRRTLFAKYDPAWTWDGKINGEITRTLETAPEGQYYIKLSAKPDFYNAEWYTMSMPVKVDLTAPEITVTSGNKTTDINTYRLTWDAEDNLTAVKKYLVFLNGIEEENLIGELEGNATEYVVENLPNQVNTVILAAVDYAGNTSINEIEVDNSEKIIDINTETLRTNNSTVKLEYRINSQVDRVDVIVNDKAPINNEKKTNITIENLEEGENSVKLVAYTADGRQAAVAEKKIIVDTKFPTMTSNITSGSYYTTRTIKFTGTTSEAVEYLKANGNEVAVDSNNKFSSDVIFEDDGVQRINVEMKDLAGNVNAYSYKIFVDATAPTLELSVPSETIKVENETNNYEIIIKVQDNVMGYKLYAEGNQLAFKESQDWKGTKLDTYSYVYSIPEGKSILTIKAVDLIGNETVKNITFLKNVKPELESVTLTPEKAEIEKGKTVTFKAEAVYSDGSKTDVTDTAEWTTDKGTIEKGLFKGTEVGTANVKVTFEGKEATATVVVKEVQITPPPVVIPVVYVTGINLTTNKNTLMGGETAALKVEIVYSDGTRTDGLSVVTITAEKGKVEKGVFTAPTDFSGNVTIVAKLGNFESKVIIEIKQP</sequence>
<evidence type="ECO:0000256" key="1">
    <source>
        <dbReference type="ARBA" id="ARBA00011073"/>
    </source>
</evidence>
<dbReference type="InterPro" id="IPR036852">
    <property type="entry name" value="Peptidase_S8/S53_dom_sf"/>
</dbReference>
<dbReference type="InterPro" id="IPR046450">
    <property type="entry name" value="PA_dom_sf"/>
</dbReference>
<organism evidence="12 13">
    <name type="scientific">Fervidicella metallireducens AeB</name>
    <dbReference type="NCBI Taxonomy" id="1403537"/>
    <lineage>
        <taxon>Bacteria</taxon>
        <taxon>Bacillati</taxon>
        <taxon>Bacillota</taxon>
        <taxon>Clostridia</taxon>
        <taxon>Eubacteriales</taxon>
        <taxon>Clostridiaceae</taxon>
        <taxon>Fervidicella</taxon>
    </lineage>
</organism>
<feature type="domain" description="BIG2" evidence="11">
    <location>
        <begin position="1308"/>
        <end position="1385"/>
    </location>
</feature>
<dbReference type="SUPFAM" id="SSF52743">
    <property type="entry name" value="Subtilisin-like"/>
    <property type="match status" value="1"/>
</dbReference>
<dbReference type="InterPro" id="IPR034216">
    <property type="entry name" value="C5a_Peptidase"/>
</dbReference>
<feature type="domain" description="BIG2" evidence="11">
    <location>
        <begin position="1402"/>
        <end position="1481"/>
    </location>
</feature>
<dbReference type="GO" id="GO:0004252">
    <property type="term" value="F:serine-type endopeptidase activity"/>
    <property type="evidence" value="ECO:0007669"/>
    <property type="project" value="UniProtKB-UniRule"/>
</dbReference>
<dbReference type="PROSITE" id="PS00136">
    <property type="entry name" value="SUBTILASE_ASP"/>
    <property type="match status" value="1"/>
</dbReference>
<dbReference type="GO" id="GO:0006508">
    <property type="term" value="P:proteolysis"/>
    <property type="evidence" value="ECO:0007669"/>
    <property type="project" value="UniProtKB-KW"/>
</dbReference>
<dbReference type="Pfam" id="PF00082">
    <property type="entry name" value="Peptidase_S8"/>
    <property type="match status" value="1"/>
</dbReference>
<keyword evidence="4" id="KW-0732">Signal</keyword>
<dbReference type="PROSITE" id="PS51892">
    <property type="entry name" value="SUBTILASE"/>
    <property type="match status" value="1"/>
</dbReference>
<dbReference type="InterPro" id="IPR003137">
    <property type="entry name" value="PA_domain"/>
</dbReference>
<name>A0A017RYA4_9CLOT</name>
<dbReference type="InterPro" id="IPR051048">
    <property type="entry name" value="Peptidase_S8/S53_subtilisin"/>
</dbReference>
<dbReference type="Gene3D" id="3.50.30.30">
    <property type="match status" value="1"/>
</dbReference>
<accession>A0A017RYA4</accession>
<protein>
    <submittedName>
        <fullName evidence="12">Serine protease</fullName>
    </submittedName>
</protein>
<dbReference type="PANTHER" id="PTHR43399:SF4">
    <property type="entry name" value="CELL WALL-ASSOCIATED PROTEASE"/>
    <property type="match status" value="1"/>
</dbReference>
<evidence type="ECO:0000256" key="5">
    <source>
        <dbReference type="ARBA" id="ARBA00022737"/>
    </source>
</evidence>
<dbReference type="InterPro" id="IPR000209">
    <property type="entry name" value="Peptidase_S8/S53_dom"/>
</dbReference>
<dbReference type="Pfam" id="PF05922">
    <property type="entry name" value="Inhibitor_I9"/>
    <property type="match status" value="1"/>
</dbReference>
<dbReference type="InterPro" id="IPR013783">
    <property type="entry name" value="Ig-like_fold"/>
</dbReference>
<dbReference type="InterPro" id="IPR023828">
    <property type="entry name" value="Peptidase_S8_Ser-AS"/>
</dbReference>
<dbReference type="Gene3D" id="2.60.40.1080">
    <property type="match status" value="1"/>
</dbReference>
<dbReference type="InterPro" id="IPR037045">
    <property type="entry name" value="S8pro/Inhibitor_I9_sf"/>
</dbReference>
<dbReference type="STRING" id="1403537.Q428_00185"/>
<dbReference type="SMART" id="SM00635">
    <property type="entry name" value="BID_2"/>
    <property type="match status" value="2"/>
</dbReference>
<dbReference type="Pfam" id="PF02225">
    <property type="entry name" value="PA"/>
    <property type="match status" value="1"/>
</dbReference>
<feature type="active site" description="Charge relay system" evidence="8 9">
    <location>
        <position position="268"/>
    </location>
</feature>
<evidence type="ECO:0000256" key="9">
    <source>
        <dbReference type="PROSITE-ProRule" id="PRU01240"/>
    </source>
</evidence>
<evidence type="ECO:0000313" key="13">
    <source>
        <dbReference type="Proteomes" id="UP000019681"/>
    </source>
</evidence>
<dbReference type="Gene3D" id="2.60.40.10">
    <property type="entry name" value="Immunoglobulins"/>
    <property type="match status" value="1"/>
</dbReference>
<keyword evidence="2" id="KW-0964">Secreted</keyword>
<comment type="caution">
    <text evidence="12">The sequence shown here is derived from an EMBL/GenBank/DDBJ whole genome shotgun (WGS) entry which is preliminary data.</text>
</comment>
<gene>
    <name evidence="12" type="ORF">Q428_00185</name>
</gene>
<evidence type="ECO:0000256" key="7">
    <source>
        <dbReference type="ARBA" id="ARBA00022825"/>
    </source>
</evidence>
<evidence type="ECO:0000256" key="10">
    <source>
        <dbReference type="RuleBase" id="RU003355"/>
    </source>
</evidence>
<dbReference type="PRINTS" id="PR00723">
    <property type="entry name" value="SUBTILISIN"/>
</dbReference>
<keyword evidence="13" id="KW-1185">Reference proteome</keyword>
<evidence type="ECO:0000256" key="8">
    <source>
        <dbReference type="PIRSR" id="PIRSR615500-1"/>
    </source>
</evidence>
<dbReference type="PROSITE" id="PS00138">
    <property type="entry name" value="SUBTILASE_SER"/>
    <property type="match status" value="1"/>
</dbReference>
<dbReference type="InterPro" id="IPR010435">
    <property type="entry name" value="C5a/SBT2-like_Fn3"/>
</dbReference>